<evidence type="ECO:0000256" key="1">
    <source>
        <dbReference type="SAM" id="Phobius"/>
    </source>
</evidence>
<dbReference type="PANTHER" id="PTHR22642">
    <property type="entry name" value="IMIDAZOLONEPROPIONASE"/>
    <property type="match status" value="1"/>
</dbReference>
<dbReference type="KEGG" id="smo:SELMODRAFT_423336"/>
<evidence type="ECO:0000313" key="2">
    <source>
        <dbReference type="EMBL" id="EFJ14751.1"/>
    </source>
</evidence>
<dbReference type="InParanoid" id="D8SLC3"/>
<keyword evidence="1" id="KW-0812">Transmembrane</keyword>
<keyword evidence="1" id="KW-1133">Transmembrane helix</keyword>
<dbReference type="PANTHER" id="PTHR22642:SF2">
    <property type="entry name" value="PROTEIN LONG AFTER FAR-RED 3"/>
    <property type="match status" value="1"/>
</dbReference>
<dbReference type="EMBL" id="GL377626">
    <property type="protein sequence ID" value="EFJ14751.1"/>
    <property type="molecule type" value="Genomic_DNA"/>
</dbReference>
<feature type="transmembrane region" description="Helical" evidence="1">
    <location>
        <begin position="38"/>
        <end position="59"/>
    </location>
</feature>
<proteinExistence type="predicted"/>
<dbReference type="GO" id="GO:0016810">
    <property type="term" value="F:hydrolase activity, acting on carbon-nitrogen (but not peptide) bonds"/>
    <property type="evidence" value="ECO:0007669"/>
    <property type="project" value="InterPro"/>
</dbReference>
<dbReference type="InterPro" id="IPR011059">
    <property type="entry name" value="Metal-dep_hydrolase_composite"/>
</dbReference>
<name>D8SLC3_SELML</name>
<keyword evidence="3" id="KW-1185">Reference proteome</keyword>
<dbReference type="Gramene" id="EFJ14751">
    <property type="protein sequence ID" value="EFJ14751"/>
    <property type="gene ID" value="SELMODRAFT_423336"/>
</dbReference>
<keyword evidence="1" id="KW-0472">Membrane</keyword>
<gene>
    <name evidence="2" type="ORF">SELMODRAFT_423336</name>
</gene>
<sequence>MGGEDGGNAYLNNVHILDRETMAWQEVKTTGAELMPRAGWLLLLLTLLPFLTICLPFFCEEMLREKYPSEPKLSMRKELKRRWKEYRAMPFMLDKQRDADKSLVSSHREFQAHVQPLGEKMFKARVSDVYYRYTLEASIDGKLFRGLLFSYKPGFAQEVQSYMARKTSQEETTGRPKGCKQLLDDAYYAMKKLGEKRSCGSYNLWSLLGNGSMVALGSNWPVVAVNPVGGIHTAVERTPSGWSYPWIPKERISAWDAVAGYSSSAVYAAALKDLVGSLTQGKFANFVTINGWAIFK</sequence>
<dbReference type="HOGENOM" id="CLU_941352_0_0_1"/>
<dbReference type="Gene3D" id="2.30.40.10">
    <property type="entry name" value="Urease, subunit C, domain 1"/>
    <property type="match status" value="1"/>
</dbReference>
<reference evidence="2 3" key="1">
    <citation type="journal article" date="2011" name="Science">
        <title>The Selaginella genome identifies genetic changes associated with the evolution of vascular plants.</title>
        <authorList>
            <person name="Banks J.A."/>
            <person name="Nishiyama T."/>
            <person name="Hasebe M."/>
            <person name="Bowman J.L."/>
            <person name="Gribskov M."/>
            <person name="dePamphilis C."/>
            <person name="Albert V.A."/>
            <person name="Aono N."/>
            <person name="Aoyama T."/>
            <person name="Ambrose B.A."/>
            <person name="Ashton N.W."/>
            <person name="Axtell M.J."/>
            <person name="Barker E."/>
            <person name="Barker M.S."/>
            <person name="Bennetzen J.L."/>
            <person name="Bonawitz N.D."/>
            <person name="Chapple C."/>
            <person name="Cheng C."/>
            <person name="Correa L.G."/>
            <person name="Dacre M."/>
            <person name="DeBarry J."/>
            <person name="Dreyer I."/>
            <person name="Elias M."/>
            <person name="Engstrom E.M."/>
            <person name="Estelle M."/>
            <person name="Feng L."/>
            <person name="Finet C."/>
            <person name="Floyd S.K."/>
            <person name="Frommer W.B."/>
            <person name="Fujita T."/>
            <person name="Gramzow L."/>
            <person name="Gutensohn M."/>
            <person name="Harholt J."/>
            <person name="Hattori M."/>
            <person name="Heyl A."/>
            <person name="Hirai T."/>
            <person name="Hiwatashi Y."/>
            <person name="Ishikawa M."/>
            <person name="Iwata M."/>
            <person name="Karol K.G."/>
            <person name="Koehler B."/>
            <person name="Kolukisaoglu U."/>
            <person name="Kubo M."/>
            <person name="Kurata T."/>
            <person name="Lalonde S."/>
            <person name="Li K."/>
            <person name="Li Y."/>
            <person name="Litt A."/>
            <person name="Lyons E."/>
            <person name="Manning G."/>
            <person name="Maruyama T."/>
            <person name="Michael T.P."/>
            <person name="Mikami K."/>
            <person name="Miyazaki S."/>
            <person name="Morinaga S."/>
            <person name="Murata T."/>
            <person name="Mueller-Roeber B."/>
            <person name="Nelson D.R."/>
            <person name="Obara M."/>
            <person name="Oguri Y."/>
            <person name="Olmstead R.G."/>
            <person name="Onodera N."/>
            <person name="Petersen B.L."/>
            <person name="Pils B."/>
            <person name="Prigge M."/>
            <person name="Rensing S.A."/>
            <person name="Riano-Pachon D.M."/>
            <person name="Roberts A.W."/>
            <person name="Sato Y."/>
            <person name="Scheller H.V."/>
            <person name="Schulz B."/>
            <person name="Schulz C."/>
            <person name="Shakirov E.V."/>
            <person name="Shibagaki N."/>
            <person name="Shinohara N."/>
            <person name="Shippen D.E."/>
            <person name="Soerensen I."/>
            <person name="Sotooka R."/>
            <person name="Sugimoto N."/>
            <person name="Sugita M."/>
            <person name="Sumikawa N."/>
            <person name="Tanurdzic M."/>
            <person name="Theissen G."/>
            <person name="Ulvskov P."/>
            <person name="Wakazuki S."/>
            <person name="Weng J.K."/>
            <person name="Willats W.W."/>
            <person name="Wipf D."/>
            <person name="Wolf P.G."/>
            <person name="Yang L."/>
            <person name="Zimmer A.D."/>
            <person name="Zhu Q."/>
            <person name="Mitros T."/>
            <person name="Hellsten U."/>
            <person name="Loque D."/>
            <person name="Otillar R."/>
            <person name="Salamov A."/>
            <person name="Schmutz J."/>
            <person name="Shapiro H."/>
            <person name="Lindquist E."/>
            <person name="Lucas S."/>
            <person name="Rokhsar D."/>
            <person name="Grigoriev I.V."/>
        </authorList>
    </citation>
    <scope>NUCLEOTIDE SEQUENCE [LARGE SCALE GENOMIC DNA]</scope>
</reference>
<organism evidence="3">
    <name type="scientific">Selaginella moellendorffii</name>
    <name type="common">Spikemoss</name>
    <dbReference type="NCBI Taxonomy" id="88036"/>
    <lineage>
        <taxon>Eukaryota</taxon>
        <taxon>Viridiplantae</taxon>
        <taxon>Streptophyta</taxon>
        <taxon>Embryophyta</taxon>
        <taxon>Tracheophyta</taxon>
        <taxon>Lycopodiopsida</taxon>
        <taxon>Selaginellales</taxon>
        <taxon>Selaginellaceae</taxon>
        <taxon>Selaginella</taxon>
    </lineage>
</organism>
<accession>D8SLC3</accession>
<protein>
    <submittedName>
        <fullName evidence="2">Uncharacterized protein</fullName>
    </submittedName>
</protein>
<dbReference type="Proteomes" id="UP000001514">
    <property type="component" value="Unassembled WGS sequence"/>
</dbReference>
<evidence type="ECO:0000313" key="3">
    <source>
        <dbReference type="Proteomes" id="UP000001514"/>
    </source>
</evidence>
<dbReference type="Gene3D" id="3.20.20.140">
    <property type="entry name" value="Metal-dependent hydrolases"/>
    <property type="match status" value="1"/>
</dbReference>
<dbReference type="AlphaFoldDB" id="D8SLC3"/>